<organism evidence="1 2">
    <name type="scientific">Bifidobacterium callitrichidarum</name>
    <dbReference type="NCBI Taxonomy" id="2052941"/>
    <lineage>
        <taxon>Bacteria</taxon>
        <taxon>Bacillati</taxon>
        <taxon>Actinomycetota</taxon>
        <taxon>Actinomycetes</taxon>
        <taxon>Bifidobacteriales</taxon>
        <taxon>Bifidobacteriaceae</taxon>
        <taxon>Bifidobacterium</taxon>
    </lineage>
</organism>
<name>A0A2U2N396_9BIFI</name>
<comment type="caution">
    <text evidence="1">The sequence shown here is derived from an EMBL/GenBank/DDBJ whole genome shotgun (WGS) entry which is preliminary data.</text>
</comment>
<evidence type="ECO:0000313" key="2">
    <source>
        <dbReference type="Proteomes" id="UP000245876"/>
    </source>
</evidence>
<dbReference type="EMBL" id="QFFM01000026">
    <property type="protein sequence ID" value="PWG63449.1"/>
    <property type="molecule type" value="Genomic_DNA"/>
</dbReference>
<protein>
    <submittedName>
        <fullName evidence="1">Uncharacterized protein</fullName>
    </submittedName>
</protein>
<keyword evidence="2" id="KW-1185">Reference proteome</keyword>
<reference evidence="1 2" key="1">
    <citation type="journal article" date="2018" name="Int. J. Syst. Evol. Microbiol.">
        <title>Bifidobacterium callitrichidarum sp. nov. from the faeces of the emperor tamarin (Saguinus imperator).</title>
        <authorList>
            <person name="Modesto M."/>
            <person name="Michelini S."/>
            <person name="Sansosti M.C."/>
            <person name="De Filippo C."/>
            <person name="Cavalieri D."/>
            <person name="Qvirist L."/>
            <person name="Andlid T."/>
            <person name="Spiezio C."/>
            <person name="Sandri C."/>
            <person name="Pascarelli S."/>
            <person name="Sgorbati B."/>
            <person name="Mattarelli P."/>
        </authorList>
    </citation>
    <scope>NUCLEOTIDE SEQUENCE [LARGE SCALE GENOMIC DNA]</scope>
    <source>
        <strain evidence="1 2">TRI 5</strain>
    </source>
</reference>
<sequence>MVQAHAMMRGLSSRPTTDADFLVDVLTHKHAVREVRDALQNMGFQVTRGSLTGYTTRMVCGNSSVDLLVDNHLSPYLRSRALLSGHQMLGMPGSRRAVARSMIVDLRFERRTASVCMPDVLGALLMKAASWRETRQGDRSRHLLDAALLASLIDDPIEALLRLDNRSRSDRRNIRTLRDTLLLPDDDFAFRQLDAEHEENAKLVLEVLAQLLDMPRHAGRPEDYV</sequence>
<accession>A0A2U2N396</accession>
<evidence type="ECO:0000313" key="1">
    <source>
        <dbReference type="EMBL" id="PWG63449.1"/>
    </source>
</evidence>
<proteinExistence type="predicted"/>
<dbReference type="AlphaFoldDB" id="A0A2U2N396"/>
<dbReference type="Proteomes" id="UP000245876">
    <property type="component" value="Unassembled WGS sequence"/>
</dbReference>
<gene>
    <name evidence="1" type="ORF">DF196_10725</name>
</gene>